<reference evidence="1" key="1">
    <citation type="submission" date="2015-07" db="EMBL/GenBank/DDBJ databases">
        <title>MeaNS - Measles Nucleotide Surveillance Program.</title>
        <authorList>
            <person name="Tran T."/>
            <person name="Druce J."/>
        </authorList>
    </citation>
    <scope>NUCLEOTIDE SEQUENCE</scope>
    <source>
        <strain evidence="1">UCB-OBI-ISO-001</strain>
        <tissue evidence="1">Gonad</tissue>
    </source>
</reference>
<dbReference type="EMBL" id="KQ416799">
    <property type="protein sequence ID" value="KOF95145.1"/>
    <property type="molecule type" value="Genomic_DNA"/>
</dbReference>
<sequence>MLLDLGHSIAATLARAPQLEAYREMLLVDTNLFNILTMMEYIQNLHQSFVKDVLEPLKMLKSSGKITSDSCKILVDSLTEAEFHRPDYGDTIGSFEQTTTKLKRIYFIKQHMQNNTFNNILTIGFLFMQAGFFDLMAFLLPPLHCCSYKDIFLQSSSIRKRRETAEFKIVDMTVCTRDFINIHAH</sequence>
<gene>
    <name evidence="1" type="ORF">OCBIM_22039445mg</name>
</gene>
<dbReference type="AlphaFoldDB" id="A0A0L8I267"/>
<dbReference type="OrthoDB" id="5958958at2759"/>
<dbReference type="STRING" id="37653.A0A0L8I267"/>
<protein>
    <submittedName>
        <fullName evidence="1">Uncharacterized protein</fullName>
    </submittedName>
</protein>
<name>A0A0L8I267_OCTBM</name>
<accession>A0A0L8I267</accession>
<evidence type="ECO:0000313" key="1">
    <source>
        <dbReference type="EMBL" id="KOF95145.1"/>
    </source>
</evidence>
<proteinExistence type="predicted"/>
<organism evidence="1">
    <name type="scientific">Octopus bimaculoides</name>
    <name type="common">California two-spotted octopus</name>
    <dbReference type="NCBI Taxonomy" id="37653"/>
    <lineage>
        <taxon>Eukaryota</taxon>
        <taxon>Metazoa</taxon>
        <taxon>Spiralia</taxon>
        <taxon>Lophotrochozoa</taxon>
        <taxon>Mollusca</taxon>
        <taxon>Cephalopoda</taxon>
        <taxon>Coleoidea</taxon>
        <taxon>Octopodiformes</taxon>
        <taxon>Octopoda</taxon>
        <taxon>Incirrata</taxon>
        <taxon>Octopodidae</taxon>
        <taxon>Octopus</taxon>
    </lineage>
</organism>